<comment type="caution">
    <text evidence="1">The sequence shown here is derived from an EMBL/GenBank/DDBJ whole genome shotgun (WGS) entry which is preliminary data.</text>
</comment>
<organism evidence="1 2">
    <name type="scientific">Vaccinium darrowii</name>
    <dbReference type="NCBI Taxonomy" id="229202"/>
    <lineage>
        <taxon>Eukaryota</taxon>
        <taxon>Viridiplantae</taxon>
        <taxon>Streptophyta</taxon>
        <taxon>Embryophyta</taxon>
        <taxon>Tracheophyta</taxon>
        <taxon>Spermatophyta</taxon>
        <taxon>Magnoliopsida</taxon>
        <taxon>eudicotyledons</taxon>
        <taxon>Gunneridae</taxon>
        <taxon>Pentapetalae</taxon>
        <taxon>asterids</taxon>
        <taxon>Ericales</taxon>
        <taxon>Ericaceae</taxon>
        <taxon>Vaccinioideae</taxon>
        <taxon>Vaccinieae</taxon>
        <taxon>Vaccinium</taxon>
    </lineage>
</organism>
<keyword evidence="2" id="KW-1185">Reference proteome</keyword>
<dbReference type="Proteomes" id="UP000828048">
    <property type="component" value="Chromosome 11"/>
</dbReference>
<name>A0ACB7YJ72_9ERIC</name>
<gene>
    <name evidence="1" type="ORF">Vadar_003695</name>
</gene>
<accession>A0ACB7YJ72</accession>
<evidence type="ECO:0000313" key="1">
    <source>
        <dbReference type="EMBL" id="KAH7853535.1"/>
    </source>
</evidence>
<protein>
    <submittedName>
        <fullName evidence="1">Uncharacterized protein</fullName>
    </submittedName>
</protein>
<dbReference type="EMBL" id="CM037161">
    <property type="protein sequence ID" value="KAH7853535.1"/>
    <property type="molecule type" value="Genomic_DNA"/>
</dbReference>
<proteinExistence type="predicted"/>
<evidence type="ECO:0000313" key="2">
    <source>
        <dbReference type="Proteomes" id="UP000828048"/>
    </source>
</evidence>
<reference evidence="1 2" key="1">
    <citation type="journal article" date="2021" name="Hortic Res">
        <title>High-quality reference genome and annotation aids understanding of berry development for evergreen blueberry (Vaccinium darrowii).</title>
        <authorList>
            <person name="Yu J."/>
            <person name="Hulse-Kemp A.M."/>
            <person name="Babiker E."/>
            <person name="Staton M."/>
        </authorList>
    </citation>
    <scope>NUCLEOTIDE SEQUENCE [LARGE SCALE GENOMIC DNA]</scope>
    <source>
        <strain evidence="2">cv. NJ 8807/NJ 8810</strain>
        <tissue evidence="1">Young leaf</tissue>
    </source>
</reference>
<sequence>MALNFALFIISISLSLPCFLSQTLPNQTSNSIDRWCSRTPHPEPCKIYLGCPGCRVPKGKADFRTMIVEAALEQALRAEILAKELGPRCRGKRKLAVWLDCSKLISNTVFQLNNTLQGLKATGANMNWTDTDAQTWLSTALTNLDTCRAGSHQLNVSKFISPVVSNNVSELISNGLAVNRAMLGGQETKGREFPSWVSDEERKSLESPSALVSQANFVVAKDGSGQFRSIQAAINTAVSRRRGNERIIIHVKRGVYREYIEIGNNMNQITLVGDGLKYTIISGKRSVASGYTTYSCATVGIDGAGFMARGITFRNRSGPRKGQAVAVRSASDLSVFYSCAFEGYQDTLFVLAQRQFFKACYIYGTIDFIFGNAAVVFQNCIINVRKPLLGQANVITAQGRVDRFQNTGISIQSCSVRATPGFARVYRHFNTYLGRPWQQFSRTVFLKSYLGSLVNPAGWLAWENTNFAQDTLYFGEYKNFGPGSSTRRRVNWKGHHVIKSASTASQFTVENLIDGNKWLPATGVPFDASL</sequence>